<protein>
    <submittedName>
        <fullName evidence="1">Uncharacterized protein</fullName>
    </submittedName>
</protein>
<proteinExistence type="predicted"/>
<reference evidence="2" key="2">
    <citation type="submission" date="2015-01" db="EMBL/GenBank/DDBJ databases">
        <title>Evolutionary Origins and Diversification of the Mycorrhizal Mutualists.</title>
        <authorList>
            <consortium name="DOE Joint Genome Institute"/>
            <consortium name="Mycorrhizal Genomics Consortium"/>
            <person name="Kohler A."/>
            <person name="Kuo A."/>
            <person name="Nagy L.G."/>
            <person name="Floudas D."/>
            <person name="Copeland A."/>
            <person name="Barry K.W."/>
            <person name="Cichocki N."/>
            <person name="Veneault-Fourrey C."/>
            <person name="LaButti K."/>
            <person name="Lindquist E.A."/>
            <person name="Lipzen A."/>
            <person name="Lundell T."/>
            <person name="Morin E."/>
            <person name="Murat C."/>
            <person name="Riley R."/>
            <person name="Ohm R."/>
            <person name="Sun H."/>
            <person name="Tunlid A."/>
            <person name="Henrissat B."/>
            <person name="Grigoriev I.V."/>
            <person name="Hibbett D.S."/>
            <person name="Martin F."/>
        </authorList>
    </citation>
    <scope>NUCLEOTIDE SEQUENCE [LARGE SCALE GENOMIC DNA]</scope>
    <source>
        <strain evidence="2">Marx 270</strain>
    </source>
</reference>
<dbReference type="InParanoid" id="A0A0C3NJA0"/>
<organism evidence="1 2">
    <name type="scientific">Pisolithus tinctorius Marx 270</name>
    <dbReference type="NCBI Taxonomy" id="870435"/>
    <lineage>
        <taxon>Eukaryota</taxon>
        <taxon>Fungi</taxon>
        <taxon>Dikarya</taxon>
        <taxon>Basidiomycota</taxon>
        <taxon>Agaricomycotina</taxon>
        <taxon>Agaricomycetes</taxon>
        <taxon>Agaricomycetidae</taxon>
        <taxon>Boletales</taxon>
        <taxon>Sclerodermatineae</taxon>
        <taxon>Pisolithaceae</taxon>
        <taxon>Pisolithus</taxon>
    </lineage>
</organism>
<dbReference type="OrthoDB" id="2688372at2759"/>
<dbReference type="HOGENOM" id="CLU_1571282_0_0_1"/>
<gene>
    <name evidence="1" type="ORF">M404DRAFT_741182</name>
</gene>
<keyword evidence="2" id="KW-1185">Reference proteome</keyword>
<evidence type="ECO:0000313" key="2">
    <source>
        <dbReference type="Proteomes" id="UP000054217"/>
    </source>
</evidence>
<dbReference type="AlphaFoldDB" id="A0A0C3NJA0"/>
<sequence length="170" mass="19123">MTSSPGENLALCRPNGFSLPNNEQFNTLLKAFSTRFAGKHLVTTVIQCSEFYKVGREGRQDLRGESACKGSDGSADPGIFIPLCIVATPLAWHREPASEQRREQFENIRKHFYALANPVPASISQAHHLQHRLSGTEARRKPVDRRVNDAIDFLVIFGLEHLKKFVRVHC</sequence>
<name>A0A0C3NJA0_PISTI</name>
<dbReference type="EMBL" id="KN831991">
    <property type="protein sequence ID" value="KIO01065.1"/>
    <property type="molecule type" value="Genomic_DNA"/>
</dbReference>
<evidence type="ECO:0000313" key="1">
    <source>
        <dbReference type="EMBL" id="KIO01065.1"/>
    </source>
</evidence>
<accession>A0A0C3NJA0</accession>
<dbReference type="Proteomes" id="UP000054217">
    <property type="component" value="Unassembled WGS sequence"/>
</dbReference>
<reference evidence="1 2" key="1">
    <citation type="submission" date="2014-04" db="EMBL/GenBank/DDBJ databases">
        <authorList>
            <consortium name="DOE Joint Genome Institute"/>
            <person name="Kuo A."/>
            <person name="Kohler A."/>
            <person name="Costa M.D."/>
            <person name="Nagy L.G."/>
            <person name="Floudas D."/>
            <person name="Copeland A."/>
            <person name="Barry K.W."/>
            <person name="Cichocki N."/>
            <person name="Veneault-Fourrey C."/>
            <person name="LaButti K."/>
            <person name="Lindquist E.A."/>
            <person name="Lipzen A."/>
            <person name="Lundell T."/>
            <person name="Morin E."/>
            <person name="Murat C."/>
            <person name="Sun H."/>
            <person name="Tunlid A."/>
            <person name="Henrissat B."/>
            <person name="Grigoriev I.V."/>
            <person name="Hibbett D.S."/>
            <person name="Martin F."/>
            <person name="Nordberg H.P."/>
            <person name="Cantor M.N."/>
            <person name="Hua S.X."/>
        </authorList>
    </citation>
    <scope>NUCLEOTIDE SEQUENCE [LARGE SCALE GENOMIC DNA]</scope>
    <source>
        <strain evidence="1 2">Marx 270</strain>
    </source>
</reference>